<sequence length="116" mass="13340">MTKKNLFWKGLFLGALAGGAVSLFDKYTREVMKDHVQKTSSKVYETVRHPGETVAKIKSTIEQVSEDFSYLAEKVEEIRELTPQVTDMIKETKDTFSKSEDDELLEELLEEKVTNY</sequence>
<dbReference type="Proteomes" id="UP000282892">
    <property type="component" value="Chromosome"/>
</dbReference>
<proteinExistence type="predicted"/>
<dbReference type="STRING" id="1193713.GCA_001636315_03765"/>
<evidence type="ECO:0000313" key="3">
    <source>
        <dbReference type="Proteomes" id="UP000282892"/>
    </source>
</evidence>
<keyword evidence="3" id="KW-1185">Reference proteome</keyword>
<gene>
    <name evidence="2" type="ORF">CHR53_06165</name>
</gene>
<name>A0A3T0HV72_9BACI</name>
<feature type="transmembrane region" description="Helical" evidence="1">
    <location>
        <begin position="6"/>
        <end position="24"/>
    </location>
</feature>
<organism evidence="2 3">
    <name type="scientific">Neobacillus mesonae</name>
    <dbReference type="NCBI Taxonomy" id="1193713"/>
    <lineage>
        <taxon>Bacteria</taxon>
        <taxon>Bacillati</taxon>
        <taxon>Bacillota</taxon>
        <taxon>Bacilli</taxon>
        <taxon>Bacillales</taxon>
        <taxon>Bacillaceae</taxon>
        <taxon>Neobacillus</taxon>
    </lineage>
</organism>
<evidence type="ECO:0000256" key="1">
    <source>
        <dbReference type="SAM" id="Phobius"/>
    </source>
</evidence>
<dbReference type="EMBL" id="CP022572">
    <property type="protein sequence ID" value="AZU60887.1"/>
    <property type="molecule type" value="Genomic_DNA"/>
</dbReference>
<keyword evidence="1" id="KW-1133">Transmembrane helix</keyword>
<dbReference type="AlphaFoldDB" id="A0A3T0HV72"/>
<protein>
    <submittedName>
        <fullName evidence="2">YtxH domain-containing protein</fullName>
    </submittedName>
</protein>
<accession>A0A3T0HV72</accession>
<dbReference type="KEGG" id="nmk:CHR53_06165"/>
<keyword evidence="1" id="KW-0812">Transmembrane</keyword>
<dbReference type="RefSeq" id="WP_066393614.1">
    <property type="nucleotide sequence ID" value="NZ_CP022572.1"/>
</dbReference>
<keyword evidence="1" id="KW-0472">Membrane</keyword>
<evidence type="ECO:0000313" key="2">
    <source>
        <dbReference type="EMBL" id="AZU60887.1"/>
    </source>
</evidence>
<dbReference type="OrthoDB" id="2353585at2"/>
<reference evidence="2 3" key="1">
    <citation type="submission" date="2017-07" db="EMBL/GenBank/DDBJ databases">
        <title>The complete genome sequence of Bacillus mesonae strain H20-5, an efficient strain improving plant abiotic stress resistance.</title>
        <authorList>
            <person name="Kim S.Y."/>
            <person name="Song H."/>
            <person name="Sang M.K."/>
            <person name="Weon H.-Y."/>
            <person name="Song J."/>
        </authorList>
    </citation>
    <scope>NUCLEOTIDE SEQUENCE [LARGE SCALE GENOMIC DNA]</scope>
    <source>
        <strain evidence="2 3">H20-5</strain>
    </source>
</reference>